<dbReference type="PIRSF" id="PIRSF000149">
    <property type="entry name" value="GAP_DH"/>
    <property type="match status" value="1"/>
</dbReference>
<dbReference type="SMR" id="M4PV35"/>
<evidence type="ECO:0000256" key="11">
    <source>
        <dbReference type="RuleBase" id="RU000397"/>
    </source>
</evidence>
<feature type="binding site" evidence="9">
    <location>
        <begin position="18"/>
        <end position="19"/>
    </location>
    <ligand>
        <name>NAD(+)</name>
        <dbReference type="ChEBI" id="CHEBI:57540"/>
    </ligand>
</feature>
<dbReference type="GO" id="GO:0050661">
    <property type="term" value="F:NADP binding"/>
    <property type="evidence" value="ECO:0007669"/>
    <property type="project" value="InterPro"/>
</dbReference>
<feature type="binding site" evidence="8">
    <location>
        <position position="244"/>
    </location>
    <ligand>
        <name>D-glyceraldehyde 3-phosphate</name>
        <dbReference type="ChEBI" id="CHEBI:59776"/>
    </ligand>
</feature>
<feature type="binding site" evidence="8">
    <location>
        <position position="192"/>
    </location>
    <ligand>
        <name>D-glyceraldehyde 3-phosphate</name>
        <dbReference type="ChEBI" id="CHEBI:59776"/>
    </ligand>
</feature>
<keyword evidence="9 12" id="KW-0520">NAD</keyword>
<organism evidence="14">
    <name type="scientific">Glaciozyma antarctica</name>
    <dbReference type="NCBI Taxonomy" id="105987"/>
    <lineage>
        <taxon>Eukaryota</taxon>
        <taxon>Fungi</taxon>
        <taxon>Dikarya</taxon>
        <taxon>Basidiomycota</taxon>
        <taxon>Pucciniomycotina</taxon>
        <taxon>Microbotryomycetes</taxon>
        <taxon>Kriegeriales</taxon>
        <taxon>Camptobasidiaceae</taxon>
        <taxon>Glaciozyma</taxon>
    </lineage>
</organism>
<dbReference type="FunFam" id="3.40.50.720:FF:000001">
    <property type="entry name" value="Glyceraldehyde-3-phosphate dehydrogenase"/>
    <property type="match status" value="1"/>
</dbReference>
<dbReference type="InterPro" id="IPR036291">
    <property type="entry name" value="NAD(P)-bd_dom_sf"/>
</dbReference>
<dbReference type="PANTHER" id="PTHR10836">
    <property type="entry name" value="GLYCERALDEHYDE 3-PHOSPHATE DEHYDROGENASE"/>
    <property type="match status" value="1"/>
</dbReference>
<comment type="pathway">
    <text evidence="1 12">Carbohydrate degradation; glycolysis; pyruvate from D-glyceraldehyde 3-phosphate: step 1/5.</text>
</comment>
<dbReference type="Pfam" id="PF02800">
    <property type="entry name" value="Gp_dh_C"/>
    <property type="match status" value="1"/>
</dbReference>
<feature type="active site" description="Nucleophile" evidence="7">
    <location>
        <position position="162"/>
    </location>
</feature>
<feature type="binding site" evidence="8">
    <location>
        <begin position="221"/>
        <end position="222"/>
    </location>
    <ligand>
        <name>D-glyceraldehyde 3-phosphate</name>
        <dbReference type="ChEBI" id="CHEBI:59776"/>
    </ligand>
</feature>
<dbReference type="GO" id="GO:0004365">
    <property type="term" value="F:glyceraldehyde-3-phosphate dehydrogenase (NAD+) (phosphorylating) activity"/>
    <property type="evidence" value="ECO:0007669"/>
    <property type="project" value="UniProtKB-UniRule"/>
</dbReference>
<keyword evidence="5 12" id="KW-0324">Glycolysis</keyword>
<evidence type="ECO:0000256" key="3">
    <source>
        <dbReference type="ARBA" id="ARBA00007406"/>
    </source>
</evidence>
<comment type="subunit">
    <text evidence="12">Homotetramer.</text>
</comment>
<evidence type="ECO:0000256" key="2">
    <source>
        <dbReference type="ARBA" id="ARBA00005215"/>
    </source>
</evidence>
<dbReference type="GO" id="GO:0006096">
    <property type="term" value="P:glycolytic process"/>
    <property type="evidence" value="ECO:0007669"/>
    <property type="project" value="UniProtKB-UniPathway"/>
</dbReference>
<feature type="domain" description="Glyceraldehyde 3-phosphate dehydrogenase NAD(P) binding" evidence="13">
    <location>
        <begin position="9"/>
        <end position="162"/>
    </location>
</feature>
<dbReference type="AlphaFoldDB" id="M4PV35"/>
<gene>
    <name evidence="14" type="primary">GAPDH</name>
</gene>
<protein>
    <recommendedName>
        <fullName evidence="12">Glyceraldehyde-3-phosphate dehydrogenase</fullName>
        <ecNumber evidence="12">1.2.1.12</ecNumber>
    </recommendedName>
</protein>
<evidence type="ECO:0000256" key="8">
    <source>
        <dbReference type="PIRSR" id="PIRSR000149-2"/>
    </source>
</evidence>
<evidence type="ECO:0000256" key="10">
    <source>
        <dbReference type="PIRSR" id="PIRSR000149-4"/>
    </source>
</evidence>
<dbReference type="SUPFAM" id="SSF51735">
    <property type="entry name" value="NAD(P)-binding Rossmann-fold domains"/>
    <property type="match status" value="1"/>
</dbReference>
<evidence type="ECO:0000256" key="6">
    <source>
        <dbReference type="ARBA" id="ARBA00052787"/>
    </source>
</evidence>
<comment type="similarity">
    <text evidence="3 11">Belongs to the glyceraldehyde-3-phosphate dehydrogenase family.</text>
</comment>
<sequence>MPALLNPSARVGINGFGRIGRAAFRASLDREDMEVVAINHTAPTLDYLLHVIRYDSTHGTSPHANELSIEDGALLFRGRRITLFSQRDPTLIDWSSVGAEYIVESTGKMTTVALGRQHIDSGKAKKVIISAPSKDAKTFVYGVNHTEYVSTEAQDVVSNASCTTNCLAPLALVLQDVYGIEWGMMTTVHASTSSQHILDGFSKKNRRLGRGISSNIIPTSTGAAKAVQLVLPELAGKFTGISIRVPVNNVSMVDLTVSLTKGAATKEDLLLPLRKAAEGRLANVLCVSDDELVSSDFLGYPQSCIIDSEATVMLNPTTAKIIAWYDNEWAYSVRILDLLVHMWRQDLLAAETGRGGDIRSAL</sequence>
<evidence type="ECO:0000313" key="14">
    <source>
        <dbReference type="EMBL" id="AGH06130.1"/>
    </source>
</evidence>
<dbReference type="Gene3D" id="3.30.360.10">
    <property type="entry name" value="Dihydrodipicolinate Reductase, domain 2"/>
    <property type="match status" value="1"/>
</dbReference>
<feature type="site" description="Activates thiol group during catalysis" evidence="10">
    <location>
        <position position="189"/>
    </location>
</feature>
<dbReference type="CDD" id="cd05214">
    <property type="entry name" value="GAPDH_I_N"/>
    <property type="match status" value="1"/>
</dbReference>
<dbReference type="PROSITE" id="PS00071">
    <property type="entry name" value="GAPDH"/>
    <property type="match status" value="1"/>
</dbReference>
<dbReference type="UniPathway" id="UPA00109">
    <property type="reaction ID" value="UER00184"/>
</dbReference>
<evidence type="ECO:0000256" key="5">
    <source>
        <dbReference type="ARBA" id="ARBA00023152"/>
    </source>
</evidence>
<dbReference type="EMBL" id="KC292498">
    <property type="protein sequence ID" value="AGH06130.1"/>
    <property type="molecule type" value="Genomic_DNA"/>
</dbReference>
<evidence type="ECO:0000256" key="7">
    <source>
        <dbReference type="PIRSR" id="PIRSR000149-1"/>
    </source>
</evidence>
<dbReference type="GO" id="GO:0005829">
    <property type="term" value="C:cytosol"/>
    <property type="evidence" value="ECO:0007669"/>
    <property type="project" value="TreeGrafter"/>
</dbReference>
<dbReference type="GO" id="GO:0006006">
    <property type="term" value="P:glucose metabolic process"/>
    <property type="evidence" value="ECO:0007669"/>
    <property type="project" value="InterPro"/>
</dbReference>
<evidence type="ECO:0000256" key="12">
    <source>
        <dbReference type="RuleBase" id="RU361160"/>
    </source>
</evidence>
<evidence type="ECO:0000256" key="1">
    <source>
        <dbReference type="ARBA" id="ARBA00004869"/>
    </source>
</evidence>
<evidence type="ECO:0000256" key="9">
    <source>
        <dbReference type="PIRSR" id="PIRSR000149-3"/>
    </source>
</evidence>
<dbReference type="InterPro" id="IPR020830">
    <property type="entry name" value="GlycerAld_3-P_DH_AS"/>
</dbReference>
<dbReference type="PANTHER" id="PTHR10836:SF134">
    <property type="entry name" value="GLYCERALDEHYDE-3-PHOSPHATE DEHYDROGENASE (PHOSPHORYLATING)"/>
    <property type="match status" value="1"/>
</dbReference>
<evidence type="ECO:0000259" key="13">
    <source>
        <dbReference type="SMART" id="SM00846"/>
    </source>
</evidence>
<feature type="binding site" evidence="8">
    <location>
        <begin position="161"/>
        <end position="163"/>
    </location>
    <ligand>
        <name>D-glyceraldehyde 3-phosphate</name>
        <dbReference type="ChEBI" id="CHEBI:59776"/>
    </ligand>
</feature>
<dbReference type="SMART" id="SM00846">
    <property type="entry name" value="Gp_dh_N"/>
    <property type="match status" value="1"/>
</dbReference>
<dbReference type="InterPro" id="IPR020831">
    <property type="entry name" value="GlycerAld/Erythrose_P_DH"/>
</dbReference>
<comment type="pathway">
    <text evidence="2">Carbohydrate biosynthesis; Calvin cycle.</text>
</comment>
<dbReference type="NCBIfam" id="TIGR01534">
    <property type="entry name" value="GAPDH-I"/>
    <property type="match status" value="1"/>
</dbReference>
<dbReference type="InterPro" id="IPR020828">
    <property type="entry name" value="GlycerAld_3-P_DH_NAD(P)-bd"/>
</dbReference>
<name>M4PV35_9BASI</name>
<feature type="binding site" evidence="9">
    <location>
        <position position="87"/>
    </location>
    <ligand>
        <name>NAD(+)</name>
        <dbReference type="ChEBI" id="CHEBI:57540"/>
    </ligand>
</feature>
<comment type="catalytic activity">
    <reaction evidence="6">
        <text>D-glyceraldehyde 3-phosphate + phosphate + NADP(+) = (2R)-3-phospho-glyceroyl phosphate + NADPH + H(+)</text>
        <dbReference type="Rhea" id="RHEA:10296"/>
        <dbReference type="ChEBI" id="CHEBI:15378"/>
        <dbReference type="ChEBI" id="CHEBI:43474"/>
        <dbReference type="ChEBI" id="CHEBI:57604"/>
        <dbReference type="ChEBI" id="CHEBI:57783"/>
        <dbReference type="ChEBI" id="CHEBI:58349"/>
        <dbReference type="ChEBI" id="CHEBI:59776"/>
        <dbReference type="EC" id="1.2.1.13"/>
    </reaction>
</comment>
<dbReference type="GO" id="GO:0051287">
    <property type="term" value="F:NAD binding"/>
    <property type="evidence" value="ECO:0007669"/>
    <property type="project" value="UniProtKB-UniRule"/>
</dbReference>
<dbReference type="CDD" id="cd18126">
    <property type="entry name" value="GAPDH_I_C"/>
    <property type="match status" value="1"/>
</dbReference>
<keyword evidence="9" id="KW-0547">Nucleotide-binding</keyword>
<dbReference type="FunFam" id="3.30.360.10:FF:000002">
    <property type="entry name" value="Glyceraldehyde-3-phosphate dehydrogenase"/>
    <property type="match status" value="1"/>
</dbReference>
<dbReference type="Pfam" id="PF00044">
    <property type="entry name" value="Gp_dh_N"/>
    <property type="match status" value="1"/>
</dbReference>
<comment type="catalytic activity">
    <reaction evidence="12">
        <text>D-glyceraldehyde 3-phosphate + phosphate + NAD(+) = (2R)-3-phospho-glyceroyl phosphate + NADH + H(+)</text>
        <dbReference type="Rhea" id="RHEA:10300"/>
        <dbReference type="ChEBI" id="CHEBI:15378"/>
        <dbReference type="ChEBI" id="CHEBI:43474"/>
        <dbReference type="ChEBI" id="CHEBI:57540"/>
        <dbReference type="ChEBI" id="CHEBI:57604"/>
        <dbReference type="ChEBI" id="CHEBI:57945"/>
        <dbReference type="ChEBI" id="CHEBI:59776"/>
        <dbReference type="EC" id="1.2.1.12"/>
    </reaction>
</comment>
<dbReference type="PRINTS" id="PR00078">
    <property type="entry name" value="G3PDHDRGNASE"/>
</dbReference>
<reference evidence="14" key="1">
    <citation type="submission" date="2012-12" db="EMBL/GenBank/DDBJ databases">
        <title>Cloning and sequence analysis of a glycolytic enzyme gene, glyceraldehyde-3- phosphate dehydrogenase (GAPDH) from Antarctic basidiomycete yeast, Glaciozyma antartica PI12.</title>
        <authorList>
            <person name="Ainihayati A.R."/>
            <person name="Rashidah A.R."/>
            <person name="Hasni A."/>
            <person name="Najimudin N."/>
            <person name="Samian M.R."/>
        </authorList>
    </citation>
    <scope>NUCLEOTIDE SEQUENCE</scope>
    <source>
        <strain evidence="14">PI12</strain>
    </source>
</reference>
<evidence type="ECO:0000256" key="4">
    <source>
        <dbReference type="ARBA" id="ARBA00023002"/>
    </source>
</evidence>
<feature type="binding site" evidence="9">
    <location>
        <position position="327"/>
    </location>
    <ligand>
        <name>NAD(+)</name>
        <dbReference type="ChEBI" id="CHEBI:57540"/>
    </ligand>
</feature>
<dbReference type="InterPro" id="IPR020829">
    <property type="entry name" value="GlycerAld_3-P_DH_cat"/>
</dbReference>
<feature type="binding site" evidence="9">
    <location>
        <position position="130"/>
    </location>
    <ligand>
        <name>NAD(+)</name>
        <dbReference type="ChEBI" id="CHEBI:57540"/>
    </ligand>
</feature>
<dbReference type="InterPro" id="IPR006424">
    <property type="entry name" value="Glyceraldehyde-3-P_DH_1"/>
</dbReference>
<proteinExistence type="inferred from homology"/>
<dbReference type="SUPFAM" id="SSF55347">
    <property type="entry name" value="Glyceraldehyde-3-phosphate dehydrogenase-like, C-terminal domain"/>
    <property type="match status" value="1"/>
</dbReference>
<keyword evidence="4 12" id="KW-0560">Oxidoreductase</keyword>
<accession>M4PV35</accession>
<dbReference type="GO" id="GO:0047100">
    <property type="term" value="F:glyceraldehyde-3-phosphate dehydrogenase (NADP+) (phosphorylating) activity"/>
    <property type="evidence" value="ECO:0007669"/>
    <property type="project" value="UniProtKB-EC"/>
</dbReference>
<dbReference type="EC" id="1.2.1.12" evidence="12"/>
<dbReference type="Gene3D" id="3.40.50.720">
    <property type="entry name" value="NAD(P)-binding Rossmann-like Domain"/>
    <property type="match status" value="1"/>
</dbReference>